<evidence type="ECO:0000313" key="2">
    <source>
        <dbReference type="EMBL" id="KAH9521234.1"/>
    </source>
</evidence>
<accession>A0A922I739</accession>
<dbReference type="EMBL" id="ASGP02000002">
    <property type="protein sequence ID" value="KAH9521234.1"/>
    <property type="molecule type" value="Genomic_DNA"/>
</dbReference>
<protein>
    <submittedName>
        <fullName evidence="2">Uncharacterized protein</fullName>
    </submittedName>
</protein>
<evidence type="ECO:0000256" key="1">
    <source>
        <dbReference type="SAM" id="MobiDB-lite"/>
    </source>
</evidence>
<feature type="region of interest" description="Disordered" evidence="1">
    <location>
        <begin position="41"/>
        <end position="62"/>
    </location>
</feature>
<feature type="compositionally biased region" description="Basic and acidic residues" evidence="1">
    <location>
        <begin position="46"/>
        <end position="62"/>
    </location>
</feature>
<keyword evidence="3" id="KW-1185">Reference proteome</keyword>
<reference evidence="2" key="1">
    <citation type="submission" date="2013-05" db="EMBL/GenBank/DDBJ databases">
        <authorList>
            <person name="Yim A.K.Y."/>
            <person name="Chan T.F."/>
            <person name="Ji K.M."/>
            <person name="Liu X.Y."/>
            <person name="Zhou J.W."/>
            <person name="Li R.Q."/>
            <person name="Yang K.Y."/>
            <person name="Li J."/>
            <person name="Li M."/>
            <person name="Law P.T.W."/>
            <person name="Wu Y.L."/>
            <person name="Cai Z.L."/>
            <person name="Qin H."/>
            <person name="Bao Y."/>
            <person name="Leung R.K.K."/>
            <person name="Ng P.K.S."/>
            <person name="Zou J."/>
            <person name="Zhong X.J."/>
            <person name="Ran P.X."/>
            <person name="Zhong N.S."/>
            <person name="Liu Z.G."/>
            <person name="Tsui S.K.W."/>
        </authorList>
    </citation>
    <scope>NUCLEOTIDE SEQUENCE</scope>
    <source>
        <strain evidence="2">Derf</strain>
        <tissue evidence="2">Whole organism</tissue>
    </source>
</reference>
<evidence type="ECO:0000313" key="3">
    <source>
        <dbReference type="Proteomes" id="UP000790347"/>
    </source>
</evidence>
<name>A0A922I739_DERFA</name>
<organism evidence="2 3">
    <name type="scientific">Dermatophagoides farinae</name>
    <name type="common">American house dust mite</name>
    <dbReference type="NCBI Taxonomy" id="6954"/>
    <lineage>
        <taxon>Eukaryota</taxon>
        <taxon>Metazoa</taxon>
        <taxon>Ecdysozoa</taxon>
        <taxon>Arthropoda</taxon>
        <taxon>Chelicerata</taxon>
        <taxon>Arachnida</taxon>
        <taxon>Acari</taxon>
        <taxon>Acariformes</taxon>
        <taxon>Sarcoptiformes</taxon>
        <taxon>Astigmata</taxon>
        <taxon>Psoroptidia</taxon>
        <taxon>Analgoidea</taxon>
        <taxon>Pyroglyphidae</taxon>
        <taxon>Dermatophagoidinae</taxon>
        <taxon>Dermatophagoides</taxon>
    </lineage>
</organism>
<dbReference type="AlphaFoldDB" id="A0A922I739"/>
<sequence length="62" mass="7645">MDLWPILIFSFEPLKLHEYLLHSFLWDIIFLNATMNIYNNNNNNEMNERRQTTYNEERHGDN</sequence>
<comment type="caution">
    <text evidence="2">The sequence shown here is derived from an EMBL/GenBank/DDBJ whole genome shotgun (WGS) entry which is preliminary data.</text>
</comment>
<gene>
    <name evidence="2" type="ORF">DERF_004908</name>
</gene>
<proteinExistence type="predicted"/>
<dbReference type="Proteomes" id="UP000790347">
    <property type="component" value="Unassembled WGS sequence"/>
</dbReference>
<reference evidence="2" key="2">
    <citation type="journal article" date="2022" name="Res Sq">
        <title>Comparative Genomics Reveals Insights into the Divergent Evolution of Astigmatic Mites and Household Pest Adaptations.</title>
        <authorList>
            <person name="Xiong Q."/>
            <person name="Wan A.T.-Y."/>
            <person name="Liu X.-Y."/>
            <person name="Fung C.S.-H."/>
            <person name="Xiao X."/>
            <person name="Malainual N."/>
            <person name="Hou J."/>
            <person name="Wang L."/>
            <person name="Wang M."/>
            <person name="Yang K."/>
            <person name="Cui Y."/>
            <person name="Leung E."/>
            <person name="Nong W."/>
            <person name="Shin S.-K."/>
            <person name="Au S."/>
            <person name="Jeong K.Y."/>
            <person name="Chew F.T."/>
            <person name="Hui J."/>
            <person name="Leung T.F."/>
            <person name="Tungtrongchitr A."/>
            <person name="Zhong N."/>
            <person name="Liu Z."/>
            <person name="Tsui S."/>
        </authorList>
    </citation>
    <scope>NUCLEOTIDE SEQUENCE</scope>
    <source>
        <strain evidence="2">Derf</strain>
        <tissue evidence="2">Whole organism</tissue>
    </source>
</reference>